<dbReference type="Gene3D" id="3.90.420.10">
    <property type="entry name" value="Oxidoreductase, molybdopterin-binding domain"/>
    <property type="match status" value="1"/>
</dbReference>
<evidence type="ECO:0000313" key="1">
    <source>
        <dbReference type="EMBL" id="TKZ17197.1"/>
    </source>
</evidence>
<organism evidence="1 2">
    <name type="scientific">Shimia litoralis</name>
    <dbReference type="NCBI Taxonomy" id="420403"/>
    <lineage>
        <taxon>Bacteria</taxon>
        <taxon>Pseudomonadati</taxon>
        <taxon>Pseudomonadota</taxon>
        <taxon>Alphaproteobacteria</taxon>
        <taxon>Rhodobacterales</taxon>
        <taxon>Roseobacteraceae</taxon>
    </lineage>
</organism>
<accession>A0A4U7MWE4</accession>
<sequence length="173" mass="18707">MMLNVSFPMLRVIAAVVFTFTGGAGFSEAHNSRNGPVLTITGLVGDAEASGLLEVDFEMLEALPVTEFSTTTIWTDGVQTFSGVELSVLIEELGARGTTLTAIAANDYAIEIPISDAVPGGPIVAYKINGSTMSVREKGPLWIVYPYDQKTEYQNEVIYSRSIWQLTQIVVQP</sequence>
<dbReference type="SUPFAM" id="SSF56524">
    <property type="entry name" value="Oxidoreductase molybdopterin-binding domain"/>
    <property type="match status" value="1"/>
</dbReference>
<proteinExistence type="predicted"/>
<dbReference type="OrthoDB" id="9798763at2"/>
<comment type="caution">
    <text evidence="1">The sequence shown here is derived from an EMBL/GenBank/DDBJ whole genome shotgun (WGS) entry which is preliminary data.</text>
</comment>
<dbReference type="Proteomes" id="UP000306575">
    <property type="component" value="Unassembled WGS sequence"/>
</dbReference>
<dbReference type="RefSeq" id="WP_138017239.1">
    <property type="nucleotide sequence ID" value="NZ_SULI01000026.1"/>
</dbReference>
<gene>
    <name evidence="1" type="ORF">FAP39_15200</name>
</gene>
<evidence type="ECO:0000313" key="2">
    <source>
        <dbReference type="Proteomes" id="UP000306575"/>
    </source>
</evidence>
<dbReference type="InterPro" id="IPR036374">
    <property type="entry name" value="OxRdtase_Mopterin-bd_sf"/>
</dbReference>
<protein>
    <submittedName>
        <fullName evidence="1">Oxidoreductase</fullName>
    </submittedName>
</protein>
<dbReference type="AlphaFoldDB" id="A0A4U7MWE4"/>
<reference evidence="1 2" key="1">
    <citation type="submission" date="2019-04" db="EMBL/GenBank/DDBJ databases">
        <title>Genome sequence of Pelagicola litoralis CL-ES2.</title>
        <authorList>
            <person name="Cao J."/>
        </authorList>
    </citation>
    <scope>NUCLEOTIDE SEQUENCE [LARGE SCALE GENOMIC DNA]</scope>
    <source>
        <strain evidence="1 2">CL-ES2</strain>
    </source>
</reference>
<name>A0A4U7MWE4_9RHOB</name>
<keyword evidence="2" id="KW-1185">Reference proteome</keyword>
<dbReference type="EMBL" id="SULI01000026">
    <property type="protein sequence ID" value="TKZ17197.1"/>
    <property type="molecule type" value="Genomic_DNA"/>
</dbReference>